<dbReference type="AlphaFoldDB" id="A0A402BXX8"/>
<sequence length="39" mass="4380">MSGMGTVYQFTSRAVAWSWQAGIAAEISEKHHRTHKFGD</sequence>
<comment type="caution">
    <text evidence="1">The sequence shown here is derived from an EMBL/GenBank/DDBJ whole genome shotgun (WGS) entry which is preliminary data.</text>
</comment>
<accession>A0A402BXX8</accession>
<dbReference type="EMBL" id="BHYM01000002">
    <property type="protein sequence ID" value="GCE36263.1"/>
    <property type="molecule type" value="Genomic_DNA"/>
</dbReference>
<organism evidence="1 2">
    <name type="scientific">Rhodococcus wratislaviensis</name>
    <name type="common">Tsukamurella wratislaviensis</name>
    <dbReference type="NCBI Taxonomy" id="44752"/>
    <lineage>
        <taxon>Bacteria</taxon>
        <taxon>Bacillati</taxon>
        <taxon>Actinomycetota</taxon>
        <taxon>Actinomycetes</taxon>
        <taxon>Mycobacteriales</taxon>
        <taxon>Nocardiaceae</taxon>
        <taxon>Rhodococcus</taxon>
    </lineage>
</organism>
<name>A0A402BXX8_RHOWR</name>
<gene>
    <name evidence="1" type="ORF">Rhow_001629</name>
</gene>
<keyword evidence="2" id="KW-1185">Reference proteome</keyword>
<evidence type="ECO:0000313" key="2">
    <source>
        <dbReference type="Proteomes" id="UP000287519"/>
    </source>
</evidence>
<evidence type="ECO:0000313" key="1">
    <source>
        <dbReference type="EMBL" id="GCE36263.1"/>
    </source>
</evidence>
<reference evidence="1 2" key="1">
    <citation type="submission" date="2018-11" db="EMBL/GenBank/DDBJ databases">
        <title>Microbial catabolism of amino acid.</title>
        <authorList>
            <person name="Hibi M."/>
            <person name="Ogawa J."/>
        </authorList>
    </citation>
    <scope>NUCLEOTIDE SEQUENCE [LARGE SCALE GENOMIC DNA]</scope>
    <source>
        <strain evidence="1 2">C31-06</strain>
    </source>
</reference>
<dbReference type="Proteomes" id="UP000287519">
    <property type="component" value="Unassembled WGS sequence"/>
</dbReference>
<proteinExistence type="predicted"/>
<protein>
    <submittedName>
        <fullName evidence="1">Uncharacterized protein</fullName>
    </submittedName>
</protein>